<accession>A0A2B7X6Z0</accession>
<keyword evidence="7" id="KW-1185">Reference proteome</keyword>
<dbReference type="STRING" id="1447875.A0A2B7X6Z0"/>
<sequence>MTRLLVSVLDERRDPMFPARLNQPSLLTVEKIPQPSRGNKGSNILSPQNPDRQKQNPDGISPPVTDHGKMPNMKWSFTDSHMRLEEGGWARETTTRELPISTELAAVNMRLEAGVYRELHWHNEAEWAYILKGKCRITVLDVEGGSFIDDLEEGDLWYFPTGFPHSIQGLGEEGTEFLLIFDDGNFSEDSTFLLTDYLSRTPKEVLSKNFRVDQRTFDTLSQNEKYIFRGTLPGGLEDDRKKVNQSKYRFTHRMLKQTPIKFPGGEVRITDTKNFPISKTTAAAHVMINPHGLREMHWHPNADEWSFFIRGKARVTVFAANGNARTFSYQAGDIGIVPKNNAHFVENIGDEPVEMLEVFRASRFEDFSVEQWLAQTPATMVAEHMNLTGSRKEEFLKNLSKEKIAVKPPLRKVKSVPELRVCEEYELVC</sequence>
<evidence type="ECO:0000313" key="6">
    <source>
        <dbReference type="EMBL" id="PGH04735.1"/>
    </source>
</evidence>
<protein>
    <recommendedName>
        <fullName evidence="5">Cupin type-1 domain-containing protein</fullName>
    </recommendedName>
</protein>
<evidence type="ECO:0000256" key="2">
    <source>
        <dbReference type="PIRSR" id="PIRSR617774-1"/>
    </source>
</evidence>
<dbReference type="PANTHER" id="PTHR35848:SF9">
    <property type="entry name" value="SLL1358 PROTEIN"/>
    <property type="match status" value="1"/>
</dbReference>
<keyword evidence="1 3" id="KW-0479">Metal-binding</keyword>
<dbReference type="Proteomes" id="UP000223968">
    <property type="component" value="Unassembled WGS sequence"/>
</dbReference>
<feature type="binding site" evidence="3">
    <location>
        <position position="343"/>
    </location>
    <ligand>
        <name>Mn(2+)</name>
        <dbReference type="ChEBI" id="CHEBI:29035"/>
        <label>2</label>
    </ligand>
</feature>
<organism evidence="6 7">
    <name type="scientific">Helicocarpus griseus UAMH5409</name>
    <dbReference type="NCBI Taxonomy" id="1447875"/>
    <lineage>
        <taxon>Eukaryota</taxon>
        <taxon>Fungi</taxon>
        <taxon>Dikarya</taxon>
        <taxon>Ascomycota</taxon>
        <taxon>Pezizomycotina</taxon>
        <taxon>Eurotiomycetes</taxon>
        <taxon>Eurotiomycetidae</taxon>
        <taxon>Onygenales</taxon>
        <taxon>Ajellomycetaceae</taxon>
        <taxon>Helicocarpus</taxon>
    </lineage>
</organism>
<dbReference type="NCBIfam" id="TIGR03404">
    <property type="entry name" value="bicupin_oxalic"/>
    <property type="match status" value="1"/>
</dbReference>
<proteinExistence type="predicted"/>
<feature type="binding site" evidence="3">
    <location>
        <position position="304"/>
    </location>
    <ligand>
        <name>Mn(2+)</name>
        <dbReference type="ChEBI" id="CHEBI:29035"/>
        <label>2</label>
    </ligand>
</feature>
<comment type="cofactor">
    <cofactor evidence="3">
        <name>Mn(2+)</name>
        <dbReference type="ChEBI" id="CHEBI:29035"/>
    </cofactor>
    <text evidence="3">Binds 2 manganese ions per subunit.</text>
</comment>
<dbReference type="EMBL" id="PDNB01000133">
    <property type="protein sequence ID" value="PGH04735.1"/>
    <property type="molecule type" value="Genomic_DNA"/>
</dbReference>
<dbReference type="PANTHER" id="PTHR35848">
    <property type="entry name" value="OXALATE-BINDING PROTEIN"/>
    <property type="match status" value="1"/>
</dbReference>
<dbReference type="InterPro" id="IPR017774">
    <property type="entry name" value="Bicupin_oxalate_deCO2ase/Oxase"/>
</dbReference>
<feature type="binding site" evidence="3">
    <location>
        <position position="165"/>
    </location>
    <ligand>
        <name>Mn(2+)</name>
        <dbReference type="ChEBI" id="CHEBI:29035"/>
        <label>1</label>
    </ligand>
</feature>
<feature type="binding site" evidence="3">
    <location>
        <position position="299"/>
    </location>
    <ligand>
        <name>Mn(2+)</name>
        <dbReference type="ChEBI" id="CHEBI:29035"/>
        <label>2</label>
    </ligand>
</feature>
<feature type="binding site" evidence="3">
    <location>
        <position position="126"/>
    </location>
    <ligand>
        <name>Mn(2+)</name>
        <dbReference type="ChEBI" id="CHEBI:29035"/>
        <label>1</label>
    </ligand>
</feature>
<evidence type="ECO:0000259" key="5">
    <source>
        <dbReference type="SMART" id="SM00835"/>
    </source>
</evidence>
<dbReference type="OrthoDB" id="10263073at2759"/>
<evidence type="ECO:0000313" key="7">
    <source>
        <dbReference type="Proteomes" id="UP000223968"/>
    </source>
</evidence>
<dbReference type="GO" id="GO:0046872">
    <property type="term" value="F:metal ion binding"/>
    <property type="evidence" value="ECO:0007669"/>
    <property type="project" value="UniProtKB-KW"/>
</dbReference>
<feature type="compositionally biased region" description="Polar residues" evidence="4">
    <location>
        <begin position="36"/>
        <end position="50"/>
    </location>
</feature>
<feature type="domain" description="Cupin type-1" evidence="5">
    <location>
        <begin position="85"/>
        <end position="218"/>
    </location>
</feature>
<feature type="binding site" evidence="3">
    <location>
        <position position="297"/>
    </location>
    <ligand>
        <name>Mn(2+)</name>
        <dbReference type="ChEBI" id="CHEBI:29035"/>
        <label>2</label>
    </ligand>
</feature>
<dbReference type="SUPFAM" id="SSF51182">
    <property type="entry name" value="RmlC-like cupins"/>
    <property type="match status" value="1"/>
</dbReference>
<dbReference type="InterPro" id="IPR011051">
    <property type="entry name" value="RmlC_Cupin_sf"/>
</dbReference>
<feature type="domain" description="Cupin type-1" evidence="5">
    <location>
        <begin position="252"/>
        <end position="393"/>
    </location>
</feature>
<name>A0A2B7X6Z0_9EURO</name>
<dbReference type="AlphaFoldDB" id="A0A2B7X6Z0"/>
<evidence type="ECO:0000256" key="4">
    <source>
        <dbReference type="SAM" id="MobiDB-lite"/>
    </source>
</evidence>
<feature type="binding site" evidence="3">
    <location>
        <position position="122"/>
    </location>
    <ligand>
        <name>Mn(2+)</name>
        <dbReference type="ChEBI" id="CHEBI:29035"/>
        <label>1</label>
    </ligand>
</feature>
<gene>
    <name evidence="6" type="ORF">AJ79_07014</name>
</gene>
<dbReference type="InterPro" id="IPR051610">
    <property type="entry name" value="GPI/OXD"/>
</dbReference>
<dbReference type="InterPro" id="IPR014710">
    <property type="entry name" value="RmlC-like_jellyroll"/>
</dbReference>
<dbReference type="GO" id="GO:0033609">
    <property type="term" value="P:oxalate metabolic process"/>
    <property type="evidence" value="ECO:0007669"/>
    <property type="project" value="InterPro"/>
</dbReference>
<dbReference type="Pfam" id="PF00190">
    <property type="entry name" value="Cupin_1"/>
    <property type="match status" value="2"/>
</dbReference>
<dbReference type="SMART" id="SM00835">
    <property type="entry name" value="Cupin_1"/>
    <property type="match status" value="2"/>
</dbReference>
<dbReference type="Gene3D" id="2.60.120.10">
    <property type="entry name" value="Jelly Rolls"/>
    <property type="match status" value="2"/>
</dbReference>
<dbReference type="CDD" id="cd20305">
    <property type="entry name" value="cupin_OxDC_C"/>
    <property type="match status" value="1"/>
</dbReference>
<evidence type="ECO:0000256" key="1">
    <source>
        <dbReference type="ARBA" id="ARBA00022723"/>
    </source>
</evidence>
<comment type="caution">
    <text evidence="6">The sequence shown here is derived from an EMBL/GenBank/DDBJ whole genome shotgun (WGS) entry which is preliminary data.</text>
</comment>
<dbReference type="CDD" id="cd20304">
    <property type="entry name" value="cupin_OxDC_N"/>
    <property type="match status" value="1"/>
</dbReference>
<evidence type="ECO:0000256" key="3">
    <source>
        <dbReference type="PIRSR" id="PIRSR617774-2"/>
    </source>
</evidence>
<feature type="region of interest" description="Disordered" evidence="4">
    <location>
        <begin position="29"/>
        <end position="71"/>
    </location>
</feature>
<feature type="binding site" evidence="3">
    <location>
        <position position="120"/>
    </location>
    <ligand>
        <name>Mn(2+)</name>
        <dbReference type="ChEBI" id="CHEBI:29035"/>
        <label>1</label>
    </ligand>
</feature>
<reference evidence="6 7" key="1">
    <citation type="submission" date="2017-10" db="EMBL/GenBank/DDBJ databases">
        <title>Comparative genomics in systemic dimorphic fungi from Ajellomycetaceae.</title>
        <authorList>
            <person name="Munoz J.F."/>
            <person name="Mcewen J.G."/>
            <person name="Clay O.K."/>
            <person name="Cuomo C.A."/>
        </authorList>
    </citation>
    <scope>NUCLEOTIDE SEQUENCE [LARGE SCALE GENOMIC DNA]</scope>
    <source>
        <strain evidence="6 7">UAMH5409</strain>
    </source>
</reference>
<dbReference type="InterPro" id="IPR006045">
    <property type="entry name" value="Cupin_1"/>
</dbReference>
<keyword evidence="3" id="KW-0464">Manganese</keyword>
<feature type="active site" description="Proton donor" evidence="2">
    <location>
        <position position="357"/>
    </location>
</feature>